<evidence type="ECO:0000259" key="1">
    <source>
        <dbReference type="Pfam" id="PF09431"/>
    </source>
</evidence>
<gene>
    <name evidence="2" type="ORF">HK105_202517</name>
</gene>
<keyword evidence="3" id="KW-1185">Reference proteome</keyword>
<dbReference type="Pfam" id="PF09431">
    <property type="entry name" value="SPIN90_LRD"/>
    <property type="match status" value="1"/>
</dbReference>
<evidence type="ECO:0000313" key="3">
    <source>
        <dbReference type="Proteomes" id="UP001527925"/>
    </source>
</evidence>
<dbReference type="InterPro" id="IPR030125">
    <property type="entry name" value="SPIN90/Ldb17"/>
</dbReference>
<reference evidence="2 3" key="1">
    <citation type="submission" date="2023-09" db="EMBL/GenBank/DDBJ databases">
        <title>Pangenome analysis of Batrachochytrium dendrobatidis and related Chytrids.</title>
        <authorList>
            <person name="Yacoub M.N."/>
            <person name="Stajich J.E."/>
            <person name="James T.Y."/>
        </authorList>
    </citation>
    <scope>NUCLEOTIDE SEQUENCE [LARGE SCALE GENOMIC DNA]</scope>
    <source>
        <strain evidence="2 3">JEL0888</strain>
    </source>
</reference>
<dbReference type="InterPro" id="IPR018556">
    <property type="entry name" value="SPIN90/Ldb17_LRD"/>
</dbReference>
<proteinExistence type="predicted"/>
<name>A0ABR4NEZ5_9FUNG</name>
<dbReference type="PANTHER" id="PTHR13357">
    <property type="entry name" value="SH3 ADAPTER PROTEIN SPIN90 NCK INTERACTING PROTEIN WITH SH3 DOMAIN"/>
    <property type="match status" value="1"/>
</dbReference>
<dbReference type="PANTHER" id="PTHR13357:SF1">
    <property type="entry name" value="NCK-INTERACTING PROTEIN WITH SH3 DOMAIN"/>
    <property type="match status" value="1"/>
</dbReference>
<dbReference type="Proteomes" id="UP001527925">
    <property type="component" value="Unassembled WGS sequence"/>
</dbReference>
<protein>
    <recommendedName>
        <fullName evidence="1">SPIN90/Ldb17 leucine-rich domain-containing protein</fullName>
    </recommendedName>
</protein>
<feature type="domain" description="SPIN90/Ldb17 leucine-rich" evidence="1">
    <location>
        <begin position="172"/>
        <end position="292"/>
    </location>
</feature>
<dbReference type="EMBL" id="JADGIZ020000008">
    <property type="protein sequence ID" value="KAL2918103.1"/>
    <property type="molecule type" value="Genomic_DNA"/>
</dbReference>
<evidence type="ECO:0000313" key="2">
    <source>
        <dbReference type="EMBL" id="KAL2918103.1"/>
    </source>
</evidence>
<accession>A0ABR4NEZ5</accession>
<organism evidence="2 3">
    <name type="scientific">Polyrhizophydium stewartii</name>
    <dbReference type="NCBI Taxonomy" id="2732419"/>
    <lineage>
        <taxon>Eukaryota</taxon>
        <taxon>Fungi</taxon>
        <taxon>Fungi incertae sedis</taxon>
        <taxon>Chytridiomycota</taxon>
        <taxon>Chytridiomycota incertae sedis</taxon>
        <taxon>Chytridiomycetes</taxon>
        <taxon>Rhizophydiales</taxon>
        <taxon>Rhizophydiales incertae sedis</taxon>
        <taxon>Polyrhizophydium</taxon>
    </lineage>
</organism>
<comment type="caution">
    <text evidence="2">The sequence shown here is derived from an EMBL/GenBank/DDBJ whole genome shotgun (WGS) entry which is preliminary data.</text>
</comment>
<sequence>MPPSTSSAVEHLEALLQDVEAFRSLDGADTARLIVERIVRDVPYVRDDEDMRIIAEHVLDFAVFEDMSEALAFLAQAAADEDKPTLLVRMSLLLHFGLATPNVFRRLAQDDWIPLLRDVVLRVDDDKVLHIAVILFEQLCQVYEMSLSELDLIDSALIERLLDLVEASRDLDESYNYALLKLLICFNDQLLKKRGSLSMRNKLVQILAKRANNCKTFSENLIFIFNRADKPELQLSIVHLLTCIFQFPDTQYLFYTNDLTVIIDIAVRETQRVSDADEQLQHALLILMQLVVGAGASDRSAAQVKALLSWLSASPLSKGSTKRLAARILTEINSAGTPTSATSVASAPL</sequence>